<dbReference type="InterPro" id="IPR045621">
    <property type="entry name" value="BPD_transp_1_N"/>
</dbReference>
<evidence type="ECO:0000256" key="7">
    <source>
        <dbReference type="RuleBase" id="RU363032"/>
    </source>
</evidence>
<keyword evidence="2 7" id="KW-0813">Transport</keyword>
<keyword evidence="3" id="KW-1003">Cell membrane</keyword>
<dbReference type="PANTHER" id="PTHR43163:SF6">
    <property type="entry name" value="DIPEPTIDE TRANSPORT SYSTEM PERMEASE PROTEIN DPPB-RELATED"/>
    <property type="match status" value="1"/>
</dbReference>
<dbReference type="GO" id="GO:0071916">
    <property type="term" value="F:dipeptide transmembrane transporter activity"/>
    <property type="evidence" value="ECO:0007669"/>
    <property type="project" value="TreeGrafter"/>
</dbReference>
<keyword evidence="6 7" id="KW-0472">Membrane</keyword>
<organism evidence="9 10">
    <name type="scientific">Conyzicola lurida</name>
    <dbReference type="NCBI Taxonomy" id="1172621"/>
    <lineage>
        <taxon>Bacteria</taxon>
        <taxon>Bacillati</taxon>
        <taxon>Actinomycetota</taxon>
        <taxon>Actinomycetes</taxon>
        <taxon>Micrococcales</taxon>
        <taxon>Microbacteriaceae</taxon>
        <taxon>Conyzicola</taxon>
    </lineage>
</organism>
<evidence type="ECO:0000256" key="2">
    <source>
        <dbReference type="ARBA" id="ARBA00022448"/>
    </source>
</evidence>
<reference evidence="9 10" key="1">
    <citation type="submission" date="2020-08" db="EMBL/GenBank/DDBJ databases">
        <title>Sequencing the genomes of 1000 actinobacteria strains.</title>
        <authorList>
            <person name="Klenk H.-P."/>
        </authorList>
    </citation>
    <scope>NUCLEOTIDE SEQUENCE [LARGE SCALE GENOMIC DNA]</scope>
    <source>
        <strain evidence="9 10">DSM 105784</strain>
    </source>
</reference>
<dbReference type="SUPFAM" id="SSF161098">
    <property type="entry name" value="MetI-like"/>
    <property type="match status" value="1"/>
</dbReference>
<comment type="subcellular location">
    <subcellularLocation>
        <location evidence="1 7">Cell membrane</location>
        <topology evidence="1 7">Multi-pass membrane protein</topology>
    </subcellularLocation>
</comment>
<evidence type="ECO:0000259" key="8">
    <source>
        <dbReference type="PROSITE" id="PS50928"/>
    </source>
</evidence>
<dbReference type="PANTHER" id="PTHR43163">
    <property type="entry name" value="DIPEPTIDE TRANSPORT SYSTEM PERMEASE PROTEIN DPPB-RELATED"/>
    <property type="match status" value="1"/>
</dbReference>
<keyword evidence="10" id="KW-1185">Reference proteome</keyword>
<sequence length="332" mass="34626">MVKAIATRIGSTAAVLLVLSLAVFFIQRTLPADPVRALVGRTASPEVIAAARERLGLDQPVIVQYFQFLGGLLRGDAGTSLRTRNPVLDDIAAYLPATLELVVVAITIALVAGFVLGVVSSRGGWLSTGVTAVSVAGSSAATFLVAILAVLVFYRNLGWFPAGGQSSSGAAVGPTGFVLVDTLLSGDLGAWFDAWHHVLLPAAVLAVGPAVAIGRTFRGSLRSTLQSEFIRSAYAKGFGWHTVVLRHATRNALGPAVSMAGLQLGMLFAGSIVVEKVFSWPGVGGYLFNSIGVSDFPAIVGVVLVMGLIYVVVNFAVDMIQLAVDPRQRKVA</sequence>
<keyword evidence="4 7" id="KW-0812">Transmembrane</keyword>
<evidence type="ECO:0000256" key="5">
    <source>
        <dbReference type="ARBA" id="ARBA00022989"/>
    </source>
</evidence>
<comment type="caution">
    <text evidence="9">The sequence shown here is derived from an EMBL/GenBank/DDBJ whole genome shotgun (WGS) entry which is preliminary data.</text>
</comment>
<proteinExistence type="inferred from homology"/>
<feature type="transmembrane region" description="Helical" evidence="7">
    <location>
        <begin position="256"/>
        <end position="278"/>
    </location>
</feature>
<dbReference type="Gene3D" id="1.10.3720.10">
    <property type="entry name" value="MetI-like"/>
    <property type="match status" value="1"/>
</dbReference>
<evidence type="ECO:0000313" key="9">
    <source>
        <dbReference type="EMBL" id="MBB5841736.1"/>
    </source>
</evidence>
<comment type="similarity">
    <text evidence="7">Belongs to the binding-protein-dependent transport system permease family.</text>
</comment>
<protein>
    <submittedName>
        <fullName evidence="9">Peptide/nickel transport system permease protein</fullName>
    </submittedName>
</protein>
<feature type="transmembrane region" description="Helical" evidence="7">
    <location>
        <begin position="91"/>
        <end position="118"/>
    </location>
</feature>
<evidence type="ECO:0000256" key="3">
    <source>
        <dbReference type="ARBA" id="ARBA00022475"/>
    </source>
</evidence>
<dbReference type="PROSITE" id="PS50928">
    <property type="entry name" value="ABC_TM1"/>
    <property type="match status" value="1"/>
</dbReference>
<dbReference type="InterPro" id="IPR000515">
    <property type="entry name" value="MetI-like"/>
</dbReference>
<feature type="transmembrane region" description="Helical" evidence="7">
    <location>
        <begin position="130"/>
        <end position="154"/>
    </location>
</feature>
<name>A0A841AJ24_9MICO</name>
<dbReference type="EMBL" id="JACHMJ010000001">
    <property type="protein sequence ID" value="MBB5841736.1"/>
    <property type="molecule type" value="Genomic_DNA"/>
</dbReference>
<evidence type="ECO:0000256" key="6">
    <source>
        <dbReference type="ARBA" id="ARBA00023136"/>
    </source>
</evidence>
<evidence type="ECO:0000256" key="1">
    <source>
        <dbReference type="ARBA" id="ARBA00004651"/>
    </source>
</evidence>
<dbReference type="Pfam" id="PF19300">
    <property type="entry name" value="BPD_transp_1_N"/>
    <property type="match status" value="1"/>
</dbReference>
<feature type="domain" description="ABC transmembrane type-1" evidence="8">
    <location>
        <begin position="95"/>
        <end position="321"/>
    </location>
</feature>
<feature type="transmembrane region" description="Helical" evidence="7">
    <location>
        <begin position="194"/>
        <end position="213"/>
    </location>
</feature>
<dbReference type="InterPro" id="IPR035906">
    <property type="entry name" value="MetI-like_sf"/>
</dbReference>
<evidence type="ECO:0000313" key="10">
    <source>
        <dbReference type="Proteomes" id="UP000536685"/>
    </source>
</evidence>
<dbReference type="AlphaFoldDB" id="A0A841AJ24"/>
<accession>A0A841AJ24</accession>
<gene>
    <name evidence="9" type="ORF">HD599_000059</name>
</gene>
<keyword evidence="5 7" id="KW-1133">Transmembrane helix</keyword>
<dbReference type="Pfam" id="PF00528">
    <property type="entry name" value="BPD_transp_1"/>
    <property type="match status" value="1"/>
</dbReference>
<dbReference type="Proteomes" id="UP000536685">
    <property type="component" value="Unassembled WGS sequence"/>
</dbReference>
<dbReference type="CDD" id="cd06261">
    <property type="entry name" value="TM_PBP2"/>
    <property type="match status" value="1"/>
</dbReference>
<feature type="transmembrane region" description="Helical" evidence="7">
    <location>
        <begin position="298"/>
        <end position="320"/>
    </location>
</feature>
<evidence type="ECO:0000256" key="4">
    <source>
        <dbReference type="ARBA" id="ARBA00022692"/>
    </source>
</evidence>
<dbReference type="RefSeq" id="WP_184232564.1">
    <property type="nucleotide sequence ID" value="NZ_JACHMJ010000001.1"/>
</dbReference>
<dbReference type="GO" id="GO:0005886">
    <property type="term" value="C:plasma membrane"/>
    <property type="evidence" value="ECO:0007669"/>
    <property type="project" value="UniProtKB-SubCell"/>
</dbReference>